<sequence length="61" mass="6699">MPKKNKQLIIGLILVLVYVGVFYLFRNNRAILVLSAVAIPAISAVSAVILSRGSQRDNMDK</sequence>
<dbReference type="RefSeq" id="WP_029175568.1">
    <property type="nucleotide sequence ID" value="NZ_CEHJ01000022.1"/>
</dbReference>
<evidence type="ECO:0000256" key="1">
    <source>
        <dbReference type="SAM" id="Phobius"/>
    </source>
</evidence>
<evidence type="ECO:0000313" key="4">
    <source>
        <dbReference type="Proteomes" id="UP000072794"/>
    </source>
</evidence>
<organism evidence="2 4">
    <name type="scientific">Streptococcus suis</name>
    <dbReference type="NCBI Taxonomy" id="1307"/>
    <lineage>
        <taxon>Bacteria</taxon>
        <taxon>Bacillati</taxon>
        <taxon>Bacillota</taxon>
        <taxon>Bacilli</taxon>
        <taxon>Lactobacillales</taxon>
        <taxon>Streptococcaceae</taxon>
        <taxon>Streptococcus</taxon>
    </lineage>
</organism>
<name>A0A116L665_STRSU</name>
<keyword evidence="1" id="KW-0472">Membrane</keyword>
<evidence type="ECO:0000313" key="5">
    <source>
        <dbReference type="Proteomes" id="UP000073388"/>
    </source>
</evidence>
<dbReference type="Proteomes" id="UP000073388">
    <property type="component" value="Unassembled WGS sequence"/>
</dbReference>
<gene>
    <name evidence="2" type="ORF">ERS132414_00638</name>
    <name evidence="3" type="ORF">ERS132461_00284</name>
</gene>
<evidence type="ECO:0000313" key="2">
    <source>
        <dbReference type="EMBL" id="CYU72580.1"/>
    </source>
</evidence>
<feature type="transmembrane region" description="Helical" evidence="1">
    <location>
        <begin position="31"/>
        <end position="51"/>
    </location>
</feature>
<evidence type="ECO:0000313" key="3">
    <source>
        <dbReference type="EMBL" id="CYV65598.1"/>
    </source>
</evidence>
<dbReference type="EMBL" id="FIIX01000004">
    <property type="protein sequence ID" value="CYV65598.1"/>
    <property type="molecule type" value="Genomic_DNA"/>
</dbReference>
<dbReference type="AlphaFoldDB" id="A0A116L665"/>
<dbReference type="EMBL" id="FIHA01000009">
    <property type="protein sequence ID" value="CYU72580.1"/>
    <property type="molecule type" value="Genomic_DNA"/>
</dbReference>
<feature type="transmembrane region" description="Helical" evidence="1">
    <location>
        <begin position="7"/>
        <end position="25"/>
    </location>
</feature>
<accession>A0A116L665</accession>
<protein>
    <submittedName>
        <fullName evidence="2">Uncharacterized protein</fullName>
    </submittedName>
</protein>
<keyword evidence="1" id="KW-0812">Transmembrane</keyword>
<reference evidence="4 5" key="1">
    <citation type="submission" date="2016-02" db="EMBL/GenBank/DDBJ databases">
        <authorList>
            <consortium name="Pathogen Informatics"/>
        </authorList>
    </citation>
    <scope>NUCLEOTIDE SEQUENCE [LARGE SCALE GENOMIC DNA]</scope>
    <source>
        <strain evidence="2 4">LSS52</strain>
        <strain evidence="3 5">LSS99</strain>
    </source>
</reference>
<proteinExistence type="predicted"/>
<dbReference type="Proteomes" id="UP000072794">
    <property type="component" value="Unassembled WGS sequence"/>
</dbReference>
<keyword evidence="1" id="KW-1133">Transmembrane helix</keyword>